<keyword evidence="5" id="KW-0788">Thiol protease</keyword>
<dbReference type="SMART" id="SM00287">
    <property type="entry name" value="SH3b"/>
    <property type="match status" value="2"/>
</dbReference>
<dbReference type="Pfam" id="PF08239">
    <property type="entry name" value="SH3_3"/>
    <property type="match status" value="2"/>
</dbReference>
<dbReference type="Gene3D" id="3.90.1720.10">
    <property type="entry name" value="endopeptidase domain like (from Nostoc punctiforme)"/>
    <property type="match status" value="1"/>
</dbReference>
<dbReference type="InterPro" id="IPR036028">
    <property type="entry name" value="SH3-like_dom_sf"/>
</dbReference>
<accession>A0ABU9VY41</accession>
<evidence type="ECO:0000259" key="7">
    <source>
        <dbReference type="PROSITE" id="PS51781"/>
    </source>
</evidence>
<dbReference type="InterPro" id="IPR038765">
    <property type="entry name" value="Papain-like_cys_pep_sf"/>
</dbReference>
<dbReference type="RefSeq" id="WP_343187360.1">
    <property type="nucleotide sequence ID" value="NZ_JBCITM010000027.1"/>
</dbReference>
<evidence type="ECO:0000259" key="8">
    <source>
        <dbReference type="PROSITE" id="PS51935"/>
    </source>
</evidence>
<dbReference type="SUPFAM" id="SSF54001">
    <property type="entry name" value="Cysteine proteinases"/>
    <property type="match status" value="1"/>
</dbReference>
<dbReference type="PROSITE" id="PS51935">
    <property type="entry name" value="NLPC_P60"/>
    <property type="match status" value="1"/>
</dbReference>
<keyword evidence="4" id="KW-0378">Hydrolase</keyword>
<proteinExistence type="inferred from homology"/>
<dbReference type="SUPFAM" id="SSF50044">
    <property type="entry name" value="SH3-domain"/>
    <property type="match status" value="1"/>
</dbReference>
<evidence type="ECO:0000256" key="4">
    <source>
        <dbReference type="ARBA" id="ARBA00022801"/>
    </source>
</evidence>
<evidence type="ECO:0000259" key="6">
    <source>
        <dbReference type="PROSITE" id="PS50002"/>
    </source>
</evidence>
<protein>
    <submittedName>
        <fullName evidence="9">NlpC/P60 family protein</fullName>
    </submittedName>
</protein>
<dbReference type="InterPro" id="IPR003646">
    <property type="entry name" value="SH3-like_bac-type"/>
</dbReference>
<dbReference type="Pfam" id="PF00877">
    <property type="entry name" value="NLPC_P60"/>
    <property type="match status" value="1"/>
</dbReference>
<keyword evidence="3" id="KW-0645">Protease</keyword>
<dbReference type="Proteomes" id="UP001407405">
    <property type="component" value="Unassembled WGS sequence"/>
</dbReference>
<keyword evidence="10" id="KW-1185">Reference proteome</keyword>
<gene>
    <name evidence="9" type="ORF">AAIG11_16445</name>
</gene>
<organism evidence="9 10">
    <name type="scientific">Anoxynatronum sibiricum</name>
    <dbReference type="NCBI Taxonomy" id="210623"/>
    <lineage>
        <taxon>Bacteria</taxon>
        <taxon>Bacillati</taxon>
        <taxon>Bacillota</taxon>
        <taxon>Clostridia</taxon>
        <taxon>Eubacteriales</taxon>
        <taxon>Clostridiaceae</taxon>
        <taxon>Anoxynatronum</taxon>
    </lineage>
</organism>
<feature type="domain" description="SH3" evidence="6">
    <location>
        <begin position="93"/>
        <end position="159"/>
    </location>
</feature>
<dbReference type="PANTHER" id="PTHR47053:SF1">
    <property type="entry name" value="MUREIN DD-ENDOPEPTIDASE MEPH-RELATED"/>
    <property type="match status" value="1"/>
</dbReference>
<dbReference type="PROSITE" id="PS51781">
    <property type="entry name" value="SH3B"/>
    <property type="match status" value="1"/>
</dbReference>
<comment type="caution">
    <text evidence="9">The sequence shown here is derived from an EMBL/GenBank/DDBJ whole genome shotgun (WGS) entry which is preliminary data.</text>
</comment>
<evidence type="ECO:0000313" key="9">
    <source>
        <dbReference type="EMBL" id="MEN1762080.1"/>
    </source>
</evidence>
<dbReference type="Gene3D" id="2.30.30.40">
    <property type="entry name" value="SH3 Domains"/>
    <property type="match status" value="3"/>
</dbReference>
<dbReference type="InterPro" id="IPR051202">
    <property type="entry name" value="Peptidase_C40"/>
</dbReference>
<dbReference type="PROSITE" id="PS50002">
    <property type="entry name" value="SH3"/>
    <property type="match status" value="1"/>
</dbReference>
<reference evidence="9 10" key="1">
    <citation type="submission" date="2024-04" db="EMBL/GenBank/DDBJ databases">
        <title>Genome sequencing and metabolic network reconstruction of aminoacids and betaine degradation by Anoxynatronum sibiricum.</title>
        <authorList>
            <person name="Detkova E.N."/>
            <person name="Boltjanskaja Y.V."/>
            <person name="Mardanov A.V."/>
            <person name="Kevbrin V."/>
        </authorList>
    </citation>
    <scope>NUCLEOTIDE SEQUENCE [LARGE SCALE GENOMIC DNA]</scope>
    <source>
        <strain evidence="9 10">Z-7981</strain>
    </source>
</reference>
<evidence type="ECO:0000256" key="5">
    <source>
        <dbReference type="ARBA" id="ARBA00022807"/>
    </source>
</evidence>
<evidence type="ECO:0000256" key="1">
    <source>
        <dbReference type="ARBA" id="ARBA00007074"/>
    </source>
</evidence>
<dbReference type="EMBL" id="JBCITM010000027">
    <property type="protein sequence ID" value="MEN1762080.1"/>
    <property type="molecule type" value="Genomic_DNA"/>
</dbReference>
<feature type="domain" description="SH3b" evidence="7">
    <location>
        <begin position="94"/>
        <end position="158"/>
    </location>
</feature>
<evidence type="ECO:0000256" key="2">
    <source>
        <dbReference type="ARBA" id="ARBA00022443"/>
    </source>
</evidence>
<evidence type="ECO:0000313" key="10">
    <source>
        <dbReference type="Proteomes" id="UP001407405"/>
    </source>
</evidence>
<dbReference type="InterPro" id="IPR001452">
    <property type="entry name" value="SH3_domain"/>
</dbReference>
<dbReference type="PANTHER" id="PTHR47053">
    <property type="entry name" value="MUREIN DD-ENDOPEPTIDASE MEPH-RELATED"/>
    <property type="match status" value="1"/>
</dbReference>
<evidence type="ECO:0000256" key="3">
    <source>
        <dbReference type="ARBA" id="ARBA00022670"/>
    </source>
</evidence>
<keyword evidence="2" id="KW-0728">SH3 domain</keyword>
<feature type="domain" description="NlpC/P60" evidence="8">
    <location>
        <begin position="234"/>
        <end position="365"/>
    </location>
</feature>
<comment type="similarity">
    <text evidence="1">Belongs to the peptidase C40 family.</text>
</comment>
<name>A0ABU9VY41_9CLOT</name>
<sequence length="365" mass="40349">MRRAHFRKGLLIIVFFLLTVQTSFANIGSGIVIGDNTTVRASGGFDESAIAKLSVGTNVMVMQELNGWYQISSDAVTGWIFEDLLVIQPENRNSVTKGVVDADNLNVRISPSTEAQRITQLKRGQEVRVVDNEDEWLHVVMSDGQKGWVHGEYIVRIPNLPSGAINKDSSTVYDSKELKQNVTTLQLGDLVYISGYESEAYIIETADGRTGWIPKNDISLIINGQNPVNRGGFRGNEDEFISITKSYLGSPYKYASAGPSRFDCSGYVYYILNTYYKSELKANGINLPRSSRTMAGAGTPVSRDALQVGDLVFFNNSSGSINHVGFYIGNNQFIHASSGGSMSVIVSSLNEDNYRRRYNTARRLF</sequence>
<dbReference type="InterPro" id="IPR000064">
    <property type="entry name" value="NLP_P60_dom"/>
</dbReference>